<accession>A0A0F9DAX2</accession>
<dbReference type="PIRSF" id="PIRSF000410">
    <property type="entry name" value="CheR"/>
    <property type="match status" value="1"/>
</dbReference>
<comment type="caution">
    <text evidence="2">The sequence shown here is derived from an EMBL/GenBank/DDBJ whole genome shotgun (WGS) entry which is preliminary data.</text>
</comment>
<reference evidence="2" key="1">
    <citation type="journal article" date="2015" name="Nature">
        <title>Complex archaea that bridge the gap between prokaryotes and eukaryotes.</title>
        <authorList>
            <person name="Spang A."/>
            <person name="Saw J.H."/>
            <person name="Jorgensen S.L."/>
            <person name="Zaremba-Niedzwiedzka K."/>
            <person name="Martijn J."/>
            <person name="Lind A.E."/>
            <person name="van Eijk R."/>
            <person name="Schleper C."/>
            <person name="Guy L."/>
            <person name="Ettema T.J."/>
        </authorList>
    </citation>
    <scope>NUCLEOTIDE SEQUENCE</scope>
</reference>
<dbReference type="AlphaFoldDB" id="A0A0F9DAX2"/>
<organism evidence="2">
    <name type="scientific">marine sediment metagenome</name>
    <dbReference type="NCBI Taxonomy" id="412755"/>
    <lineage>
        <taxon>unclassified sequences</taxon>
        <taxon>metagenomes</taxon>
        <taxon>ecological metagenomes</taxon>
    </lineage>
</organism>
<dbReference type="Gene3D" id="3.40.50.150">
    <property type="entry name" value="Vaccinia Virus protein VP39"/>
    <property type="match status" value="1"/>
</dbReference>
<dbReference type="SMART" id="SM00138">
    <property type="entry name" value="MeTrc"/>
    <property type="match status" value="1"/>
</dbReference>
<dbReference type="InterPro" id="IPR022642">
    <property type="entry name" value="CheR_C"/>
</dbReference>
<feature type="non-terminal residue" evidence="2">
    <location>
        <position position="1"/>
    </location>
</feature>
<protein>
    <recommendedName>
        <fullName evidence="1">CheR-type methyltransferase domain-containing protein</fullName>
    </recommendedName>
</protein>
<dbReference type="GO" id="GO:0008757">
    <property type="term" value="F:S-adenosylmethionine-dependent methyltransferase activity"/>
    <property type="evidence" value="ECO:0007669"/>
    <property type="project" value="InterPro"/>
</dbReference>
<sequence>AAAEESGAVDVDSYVQRLTTTLDTRGQIEGLARHLTVGETYFFRDEQLFEALRRQVLSPLIDRRRRTGRFLRIWSAGCSTGEEPYSIAMVLSEYTEQVGAFYFSILATDLSTRVLEQGKNGIYDEEKVEPVPLAMKKKYLLKSKDRSKVLVRISPRLRGLVTFKRLNFMDEHYSISDVIDIIFLRNVIIYFDKQTQSGIINRLCKHLRSGGYLFIGHSETLFGMDLPLKQIVPTIYRRL</sequence>
<gene>
    <name evidence="2" type="ORF">LCGC14_2510940</name>
</gene>
<dbReference type="PRINTS" id="PR00996">
    <property type="entry name" value="CHERMTFRASE"/>
</dbReference>
<evidence type="ECO:0000313" key="2">
    <source>
        <dbReference type="EMBL" id="KKL14911.1"/>
    </source>
</evidence>
<dbReference type="EMBL" id="LAZR01040270">
    <property type="protein sequence ID" value="KKL14911.1"/>
    <property type="molecule type" value="Genomic_DNA"/>
</dbReference>
<dbReference type="PANTHER" id="PTHR24422">
    <property type="entry name" value="CHEMOTAXIS PROTEIN METHYLTRANSFERASE"/>
    <property type="match status" value="1"/>
</dbReference>
<name>A0A0F9DAX2_9ZZZZ</name>
<dbReference type="PROSITE" id="PS50123">
    <property type="entry name" value="CHER"/>
    <property type="match status" value="1"/>
</dbReference>
<proteinExistence type="predicted"/>
<dbReference type="InterPro" id="IPR000780">
    <property type="entry name" value="CheR_MeTrfase"/>
</dbReference>
<dbReference type="InterPro" id="IPR050903">
    <property type="entry name" value="Bact_Chemotaxis_MeTrfase"/>
</dbReference>
<evidence type="ECO:0000259" key="1">
    <source>
        <dbReference type="PROSITE" id="PS50123"/>
    </source>
</evidence>
<feature type="domain" description="CheR-type methyltransferase" evidence="1">
    <location>
        <begin position="1"/>
        <end position="239"/>
    </location>
</feature>
<dbReference type="PANTHER" id="PTHR24422:SF26">
    <property type="entry name" value="CHEMOTAXIS PROTEIN METHYLTRANSFERASE"/>
    <property type="match status" value="1"/>
</dbReference>
<dbReference type="SUPFAM" id="SSF53335">
    <property type="entry name" value="S-adenosyl-L-methionine-dependent methyltransferases"/>
    <property type="match status" value="1"/>
</dbReference>
<dbReference type="InterPro" id="IPR029063">
    <property type="entry name" value="SAM-dependent_MTases_sf"/>
</dbReference>
<dbReference type="InterPro" id="IPR026024">
    <property type="entry name" value="Chemotaxis_MeTrfase_CheR"/>
</dbReference>
<dbReference type="Pfam" id="PF01739">
    <property type="entry name" value="CheR"/>
    <property type="match status" value="1"/>
</dbReference>